<dbReference type="InterPro" id="IPR016024">
    <property type="entry name" value="ARM-type_fold"/>
</dbReference>
<dbReference type="SUPFAM" id="SSF48371">
    <property type="entry name" value="ARM repeat"/>
    <property type="match status" value="1"/>
</dbReference>
<dbReference type="Pfam" id="PF03810">
    <property type="entry name" value="IBN_N"/>
    <property type="match status" value="1"/>
</dbReference>
<evidence type="ECO:0000256" key="1">
    <source>
        <dbReference type="ARBA" id="ARBA00022737"/>
    </source>
</evidence>
<dbReference type="PROSITE" id="PS50166">
    <property type="entry name" value="IMPORTIN_B_NT"/>
    <property type="match status" value="1"/>
</dbReference>
<evidence type="ECO:0000259" key="2">
    <source>
        <dbReference type="PROSITE" id="PS50166"/>
    </source>
</evidence>
<dbReference type="InterPro" id="IPR058584">
    <property type="entry name" value="IMB1_TNPO1-like_TPR"/>
</dbReference>
<dbReference type="InterPro" id="IPR011989">
    <property type="entry name" value="ARM-like"/>
</dbReference>
<reference evidence="4" key="1">
    <citation type="submission" date="2013-02" db="EMBL/GenBank/DDBJ databases">
        <authorList>
            <consortium name="The Broad Institute Genome Sequencing Platform"/>
            <person name="Cuomo C."/>
            <person name="Becnel J."/>
            <person name="Sanscrainte N."/>
            <person name="Walker B."/>
            <person name="Young S.K."/>
            <person name="Zeng Q."/>
            <person name="Gargeya S."/>
            <person name="Fitzgerald M."/>
            <person name="Haas B."/>
            <person name="Abouelleil A."/>
            <person name="Alvarado L."/>
            <person name="Arachchi H.M."/>
            <person name="Berlin A.M."/>
            <person name="Chapman S.B."/>
            <person name="Dewar J."/>
            <person name="Goldberg J."/>
            <person name="Griggs A."/>
            <person name="Gujja S."/>
            <person name="Hansen M."/>
            <person name="Howarth C."/>
            <person name="Imamovic A."/>
            <person name="Larimer J."/>
            <person name="McCowan C."/>
            <person name="Murphy C."/>
            <person name="Neiman D."/>
            <person name="Pearson M."/>
            <person name="Priest M."/>
            <person name="Roberts A."/>
            <person name="Saif S."/>
            <person name="Shea T."/>
            <person name="Sisk P."/>
            <person name="Sykes S."/>
            <person name="Wortman J."/>
            <person name="Nusbaum C."/>
            <person name="Birren B."/>
        </authorList>
    </citation>
    <scope>NUCLEOTIDE SEQUENCE [LARGE SCALE GENOMIC DNA]</scope>
    <source>
        <strain evidence="4">PRA339</strain>
    </source>
</reference>
<keyword evidence="4" id="KW-1185">Reference proteome</keyword>
<proteinExistence type="predicted"/>
<dbReference type="Pfam" id="PF25574">
    <property type="entry name" value="TPR_IMB1"/>
    <property type="match status" value="1"/>
</dbReference>
<dbReference type="EMBL" id="KK365357">
    <property type="protein sequence ID" value="KCZ79129.1"/>
    <property type="molecule type" value="Genomic_DNA"/>
</dbReference>
<protein>
    <recommendedName>
        <fullName evidence="2">Importin N-terminal domain-containing protein</fullName>
    </recommendedName>
</protein>
<name>A0A059EWL8_9MICR</name>
<dbReference type="OrthoDB" id="10263328at2759"/>
<dbReference type="GO" id="GO:0031267">
    <property type="term" value="F:small GTPase binding"/>
    <property type="evidence" value="ECO:0007669"/>
    <property type="project" value="InterPro"/>
</dbReference>
<dbReference type="HOGENOM" id="CLU_017822_0_0_1"/>
<evidence type="ECO:0000313" key="4">
    <source>
        <dbReference type="Proteomes" id="UP000030655"/>
    </source>
</evidence>
<evidence type="ECO:0000313" key="3">
    <source>
        <dbReference type="EMBL" id="KCZ79129.1"/>
    </source>
</evidence>
<organism evidence="3 4">
    <name type="scientific">Anncaliia algerae PRA339</name>
    <dbReference type="NCBI Taxonomy" id="1288291"/>
    <lineage>
        <taxon>Eukaryota</taxon>
        <taxon>Fungi</taxon>
        <taxon>Fungi incertae sedis</taxon>
        <taxon>Microsporidia</taxon>
        <taxon>Tubulinosematoidea</taxon>
        <taxon>Tubulinosematidae</taxon>
        <taxon>Anncaliia</taxon>
    </lineage>
</organism>
<dbReference type="VEuPathDB" id="MicrosporidiaDB:H312_03491"/>
<dbReference type="STRING" id="1288291.A0A059EWL8"/>
<dbReference type="GO" id="GO:0006886">
    <property type="term" value="P:intracellular protein transport"/>
    <property type="evidence" value="ECO:0007669"/>
    <property type="project" value="InterPro"/>
</dbReference>
<sequence length="829" mass="94946">MDDQKAKIIKILENVLSTNLELRSSAEEIINELQNKNYQGFFTLLIQILTEDFASPSVQHTAGLILKNSLHSNDPATQNQIEERWVSLDNNFRQQIKNHLIYLMSTQKIRTAFLSCNILSGIARIEMTRNQYNDFFTLLNSLLEEKNETLIRCILELVGITCLSLIEETTFDFTKYSGAIFMICLKKMKKEESFEIKNNALKCTNSCLEALENVLNDERNILLLLDALIDISAGKEDELITWSMKVIYRILGLYYKYTGNNFNKLFLFIQSMQNYESEQVSMEVLEFWTVLAEIECELETNYYTERSLTIFLPYVLTKLIKTDEQMEDVWNSHKAATTALEKISKTVSFELINHPIIIEFLRSNLKNNEEQLELAFIALGSIINRKIENRESIVPLIPVLAKNLNNTKLQKSAFWTLTKISENNFDMIEPVRLLPEVINSSLEVIKNKNDASIYAACLISSMGTYVGKERNVTWVYENVLTFFLPDIFKAVISEIESVDLNNFKLRTSLFSCLHACINSASVDSSGYLLGNALEYFISKSSDCLQNASNTNVFLIIEDFLSNLISSIQTIYTIVDEIRISDTRETVKNLFINILSLHPCALYGDIYIALSSMCKPNSYFLTNFYDYIPFILRDLKSNDFYVLKACINFIGDIANVLNKGFMAYSDEIVPDLIKALLSPQINSSAKPMLLSVFGDVSLSLGTSFSPYIDMTLQIIQQISTLERKYNEGFVDQVRKNFLQMLDCVVISLGFSEKIKENLNFIYAFIKKILGEDENKSCTVELINIFTDLFVIYSAQLQSEREYVYKYISSHTDNKKEEIALASKEALSVLR</sequence>
<dbReference type="Gene3D" id="1.25.10.10">
    <property type="entry name" value="Leucine-rich Repeat Variant"/>
    <property type="match status" value="1"/>
</dbReference>
<dbReference type="InterPro" id="IPR001494">
    <property type="entry name" value="Importin-beta_N"/>
</dbReference>
<accession>A0A059EWL8</accession>
<feature type="domain" description="Importin N-terminal" evidence="2">
    <location>
        <begin position="26"/>
        <end position="106"/>
    </location>
</feature>
<keyword evidence="1" id="KW-0677">Repeat</keyword>
<dbReference type="SMART" id="SM00913">
    <property type="entry name" value="IBN_N"/>
    <property type="match status" value="1"/>
</dbReference>
<dbReference type="Proteomes" id="UP000030655">
    <property type="component" value="Unassembled WGS sequence"/>
</dbReference>
<dbReference type="AlphaFoldDB" id="A0A059EWL8"/>
<gene>
    <name evidence="3" type="ORF">H312_03491</name>
</gene>
<reference evidence="3 4" key="2">
    <citation type="submission" date="2014-03" db="EMBL/GenBank/DDBJ databases">
        <title>The Genome Sequence of Anncaliia algerae insect isolate PRA339.</title>
        <authorList>
            <consortium name="The Broad Institute Genome Sequencing Platform"/>
            <consortium name="The Broad Institute Genome Sequencing Center for Infectious Disease"/>
            <person name="Cuomo C."/>
            <person name="Becnel J."/>
            <person name="Sanscrainte N."/>
            <person name="Walker B."/>
            <person name="Young S.K."/>
            <person name="Zeng Q."/>
            <person name="Gargeya S."/>
            <person name="Fitzgerald M."/>
            <person name="Haas B."/>
            <person name="Abouelleil A."/>
            <person name="Alvarado L."/>
            <person name="Arachchi H.M."/>
            <person name="Berlin A.M."/>
            <person name="Chapman S.B."/>
            <person name="Dewar J."/>
            <person name="Goldberg J."/>
            <person name="Griggs A."/>
            <person name="Gujja S."/>
            <person name="Hansen M."/>
            <person name="Howarth C."/>
            <person name="Imamovic A."/>
            <person name="Larimer J."/>
            <person name="McCowan C."/>
            <person name="Murphy C."/>
            <person name="Neiman D."/>
            <person name="Pearson M."/>
            <person name="Priest M."/>
            <person name="Roberts A."/>
            <person name="Saif S."/>
            <person name="Shea T."/>
            <person name="Sisk P."/>
            <person name="Sykes S."/>
            <person name="Wortman J."/>
            <person name="Nusbaum C."/>
            <person name="Birren B."/>
        </authorList>
    </citation>
    <scope>NUCLEOTIDE SEQUENCE [LARGE SCALE GENOMIC DNA]</scope>
    <source>
        <strain evidence="3 4">PRA339</strain>
    </source>
</reference>